<proteinExistence type="predicted"/>
<dbReference type="AlphaFoldDB" id="B0TCH1"/>
<organism evidence="1 2">
    <name type="scientific">Heliobacterium modesticaldum (strain ATCC 51547 / Ice1)</name>
    <dbReference type="NCBI Taxonomy" id="498761"/>
    <lineage>
        <taxon>Bacteria</taxon>
        <taxon>Bacillati</taxon>
        <taxon>Bacillota</taxon>
        <taxon>Clostridia</taxon>
        <taxon>Eubacteriales</taxon>
        <taxon>Heliobacteriaceae</taxon>
        <taxon>Heliomicrobium</taxon>
    </lineage>
</organism>
<sequence length="40" mass="4693">MERRAKREKEALVKAAVKLQKRLYACEADAQAARTEFLNW</sequence>
<dbReference type="Proteomes" id="UP000008550">
    <property type="component" value="Chromosome"/>
</dbReference>
<evidence type="ECO:0000313" key="2">
    <source>
        <dbReference type="Proteomes" id="UP000008550"/>
    </source>
</evidence>
<name>B0TCH1_HELMI</name>
<protein>
    <submittedName>
        <fullName evidence="1">Uncharacterized protein</fullName>
    </submittedName>
</protein>
<dbReference type="KEGG" id="hmo:HM1_2850"/>
<evidence type="ECO:0000313" key="1">
    <source>
        <dbReference type="EMBL" id="ABZ85359.1"/>
    </source>
</evidence>
<dbReference type="EMBL" id="CP000930">
    <property type="protein sequence ID" value="ABZ85359.1"/>
    <property type="molecule type" value="Genomic_DNA"/>
</dbReference>
<accession>B0TCH1</accession>
<reference evidence="1 2" key="1">
    <citation type="journal article" date="2008" name="J. Bacteriol.">
        <title>The genome of Heliobacterium modesticaldum, a phototrophic representative of the Firmicutes containing the simplest photosynthetic apparatus.</title>
        <authorList>
            <person name="Sattley W.M."/>
            <person name="Madigan M.T."/>
            <person name="Swingley W.D."/>
            <person name="Cheung P.C."/>
            <person name="Clocksin K.M."/>
            <person name="Conrad A.L."/>
            <person name="Dejesa L.C."/>
            <person name="Honchak B.M."/>
            <person name="Jung D.O."/>
            <person name="Karbach L.E."/>
            <person name="Kurdoglu A."/>
            <person name="Lahiri S."/>
            <person name="Mastrian S.D."/>
            <person name="Page L.E."/>
            <person name="Taylor H.L."/>
            <person name="Wang Z.T."/>
            <person name="Raymond J."/>
            <person name="Chen M."/>
            <person name="Blankenship R.E."/>
            <person name="Touchman J.W."/>
        </authorList>
    </citation>
    <scope>NUCLEOTIDE SEQUENCE [LARGE SCALE GENOMIC DNA]</scope>
    <source>
        <strain evidence="2">ATCC 51547 / Ice1</strain>
    </source>
</reference>
<keyword evidence="2" id="KW-1185">Reference proteome</keyword>
<dbReference type="HOGENOM" id="CLU_3290638_0_0_9"/>
<gene>
    <name evidence="1" type="ORF">HM1_2850</name>
</gene>